<dbReference type="EMBL" id="CAJGYM010000009">
    <property type="protein sequence ID" value="CAD6188859.1"/>
    <property type="molecule type" value="Genomic_DNA"/>
</dbReference>
<keyword evidence="3" id="KW-1185">Reference proteome</keyword>
<sequence>MRNLLFFFAVFLISSEVVFGGSKYLEEKDDDDEWKEPEKKHYSRHRGRHEHHPRKWRDESFEEECSFNIDLHESCKQPGVLNGRVCFKPKVRDVNVFASWEQEAKIVQCRQNNATRTVSFIVSTGPISSGLAGTSNYLTCKHGQWFATDPEGNHIKVKEARCEIQDDVVTTTLAPGASP</sequence>
<dbReference type="AlphaFoldDB" id="A0A8S1GZB6"/>
<reference evidence="2" key="1">
    <citation type="submission" date="2020-10" db="EMBL/GenBank/DDBJ databases">
        <authorList>
            <person name="Kikuchi T."/>
        </authorList>
    </citation>
    <scope>NUCLEOTIDE SEQUENCE</scope>
    <source>
        <strain evidence="2">NKZ352</strain>
    </source>
</reference>
<organism evidence="2 3">
    <name type="scientific">Caenorhabditis auriculariae</name>
    <dbReference type="NCBI Taxonomy" id="2777116"/>
    <lineage>
        <taxon>Eukaryota</taxon>
        <taxon>Metazoa</taxon>
        <taxon>Ecdysozoa</taxon>
        <taxon>Nematoda</taxon>
        <taxon>Chromadorea</taxon>
        <taxon>Rhabditida</taxon>
        <taxon>Rhabditina</taxon>
        <taxon>Rhabditomorpha</taxon>
        <taxon>Rhabditoidea</taxon>
        <taxon>Rhabditidae</taxon>
        <taxon>Peloderinae</taxon>
        <taxon>Caenorhabditis</taxon>
    </lineage>
</organism>
<proteinExistence type="predicted"/>
<accession>A0A8S1GZB6</accession>
<evidence type="ECO:0008006" key="4">
    <source>
        <dbReference type="Google" id="ProtNLM"/>
    </source>
</evidence>
<dbReference type="Proteomes" id="UP000835052">
    <property type="component" value="Unassembled WGS sequence"/>
</dbReference>
<gene>
    <name evidence="2" type="ORF">CAUJ_LOCUS4778</name>
</gene>
<evidence type="ECO:0000256" key="1">
    <source>
        <dbReference type="SAM" id="SignalP"/>
    </source>
</evidence>
<evidence type="ECO:0000313" key="3">
    <source>
        <dbReference type="Proteomes" id="UP000835052"/>
    </source>
</evidence>
<keyword evidence="1" id="KW-0732">Signal</keyword>
<name>A0A8S1GZB6_9PELO</name>
<feature type="chain" id="PRO_5035837290" description="C6 domain-containing protein" evidence="1">
    <location>
        <begin position="21"/>
        <end position="179"/>
    </location>
</feature>
<evidence type="ECO:0000313" key="2">
    <source>
        <dbReference type="EMBL" id="CAD6188859.1"/>
    </source>
</evidence>
<feature type="signal peptide" evidence="1">
    <location>
        <begin position="1"/>
        <end position="20"/>
    </location>
</feature>
<protein>
    <recommendedName>
        <fullName evidence="4">C6 domain-containing protein</fullName>
    </recommendedName>
</protein>
<comment type="caution">
    <text evidence="2">The sequence shown here is derived from an EMBL/GenBank/DDBJ whole genome shotgun (WGS) entry which is preliminary data.</text>
</comment>